<dbReference type="Gene3D" id="3.30.565.10">
    <property type="entry name" value="Histidine kinase-like ATPase, C-terminal domain"/>
    <property type="match status" value="1"/>
</dbReference>
<evidence type="ECO:0000256" key="9">
    <source>
        <dbReference type="ARBA" id="ARBA00022840"/>
    </source>
</evidence>
<dbReference type="CDD" id="cd00082">
    <property type="entry name" value="HisKA"/>
    <property type="match status" value="1"/>
</dbReference>
<keyword evidence="10" id="KW-0902">Two-component regulatory system</keyword>
<dbReference type="GO" id="GO:0000155">
    <property type="term" value="F:phosphorelay sensor kinase activity"/>
    <property type="evidence" value="ECO:0007669"/>
    <property type="project" value="InterPro"/>
</dbReference>
<organism evidence="19 20">
    <name type="scientific">Candidatus Desulfosporosinus infrequens</name>
    <dbReference type="NCBI Taxonomy" id="2043169"/>
    <lineage>
        <taxon>Bacteria</taxon>
        <taxon>Bacillati</taxon>
        <taxon>Bacillota</taxon>
        <taxon>Clostridia</taxon>
        <taxon>Eubacteriales</taxon>
        <taxon>Desulfitobacteriaceae</taxon>
        <taxon>Desulfosporosinus</taxon>
    </lineage>
</organism>
<proteinExistence type="inferred from homology"/>
<dbReference type="InterPro" id="IPR036097">
    <property type="entry name" value="HisK_dim/P_sf"/>
</dbReference>
<evidence type="ECO:0000313" key="19">
    <source>
        <dbReference type="EMBL" id="SPF56181.1"/>
    </source>
</evidence>
<dbReference type="Pfam" id="PF00072">
    <property type="entry name" value="Response_reg"/>
    <property type="match status" value="1"/>
</dbReference>
<protein>
    <recommendedName>
        <fullName evidence="14">Circadian input-output histidine kinase CikA</fullName>
        <ecNumber evidence="3">2.7.13.3</ecNumber>
    </recommendedName>
    <alternativeName>
        <fullName evidence="13">Sensory/regulatory protein RpfC</fullName>
    </alternativeName>
    <alternativeName>
        <fullName evidence="4">Stage 0 sporulation protein A homolog</fullName>
    </alternativeName>
</protein>
<dbReference type="EC" id="2.7.13.3" evidence="3"/>
<dbReference type="PROSITE" id="PS50110">
    <property type="entry name" value="RESPONSE_REGULATORY"/>
    <property type="match status" value="1"/>
</dbReference>
<dbReference type="InterPro" id="IPR011006">
    <property type="entry name" value="CheY-like_superfamily"/>
</dbReference>
<dbReference type="SUPFAM" id="SSF55874">
    <property type="entry name" value="ATPase domain of HSP90 chaperone/DNA topoisomerase II/histidine kinase"/>
    <property type="match status" value="1"/>
</dbReference>
<dbReference type="InterPro" id="IPR005467">
    <property type="entry name" value="His_kinase_dom"/>
</dbReference>
<dbReference type="InterPro" id="IPR004358">
    <property type="entry name" value="Sig_transdc_His_kin-like_C"/>
</dbReference>
<evidence type="ECO:0000256" key="13">
    <source>
        <dbReference type="ARBA" id="ARBA00068150"/>
    </source>
</evidence>
<dbReference type="GO" id="GO:0005524">
    <property type="term" value="F:ATP binding"/>
    <property type="evidence" value="ECO:0007669"/>
    <property type="project" value="UniProtKB-KW"/>
</dbReference>
<dbReference type="InterPro" id="IPR001789">
    <property type="entry name" value="Sig_transdc_resp-reg_receiver"/>
</dbReference>
<dbReference type="Gene3D" id="1.10.287.130">
    <property type="match status" value="1"/>
</dbReference>
<dbReference type="PANTHER" id="PTHR45339:SF1">
    <property type="entry name" value="HYBRID SIGNAL TRANSDUCTION HISTIDINE KINASE J"/>
    <property type="match status" value="1"/>
</dbReference>
<dbReference type="Pfam" id="PF02518">
    <property type="entry name" value="HATPase_c"/>
    <property type="match status" value="1"/>
</dbReference>
<evidence type="ECO:0000259" key="18">
    <source>
        <dbReference type="PROSITE" id="PS50110"/>
    </source>
</evidence>
<evidence type="ECO:0000256" key="8">
    <source>
        <dbReference type="ARBA" id="ARBA00022777"/>
    </source>
</evidence>
<dbReference type="FunFam" id="1.10.287.130:FF:000002">
    <property type="entry name" value="Two-component osmosensing histidine kinase"/>
    <property type="match status" value="1"/>
</dbReference>
<feature type="domain" description="Histidine kinase" evidence="17">
    <location>
        <begin position="46"/>
        <end position="267"/>
    </location>
</feature>
<dbReference type="Gene3D" id="3.40.50.2300">
    <property type="match status" value="1"/>
</dbReference>
<keyword evidence="7" id="KW-0547">Nucleotide-binding</keyword>
<comment type="catalytic activity">
    <reaction evidence="1">
        <text>ATP + protein L-histidine = ADP + protein N-phospho-L-histidine.</text>
        <dbReference type="EC" id="2.7.13.3"/>
    </reaction>
</comment>
<dbReference type="PRINTS" id="PR00344">
    <property type="entry name" value="BCTRLSENSOR"/>
</dbReference>
<keyword evidence="6" id="KW-0808">Transferase</keyword>
<dbReference type="SMART" id="SM00387">
    <property type="entry name" value="HATPase_c"/>
    <property type="match status" value="1"/>
</dbReference>
<dbReference type="Proteomes" id="UP000238916">
    <property type="component" value="Unassembled WGS sequence"/>
</dbReference>
<evidence type="ECO:0000256" key="10">
    <source>
        <dbReference type="ARBA" id="ARBA00023012"/>
    </source>
</evidence>
<dbReference type="InterPro" id="IPR003594">
    <property type="entry name" value="HATPase_dom"/>
</dbReference>
<dbReference type="PROSITE" id="PS50109">
    <property type="entry name" value="HIS_KIN"/>
    <property type="match status" value="1"/>
</dbReference>
<evidence type="ECO:0000256" key="2">
    <source>
        <dbReference type="ARBA" id="ARBA00006402"/>
    </source>
</evidence>
<dbReference type="CDD" id="cd16922">
    <property type="entry name" value="HATPase_EvgS-ArcB-TorS-like"/>
    <property type="match status" value="1"/>
</dbReference>
<dbReference type="FunFam" id="3.30.565.10:FF:000010">
    <property type="entry name" value="Sensor histidine kinase RcsC"/>
    <property type="match status" value="1"/>
</dbReference>
<dbReference type="Pfam" id="PF00512">
    <property type="entry name" value="HisKA"/>
    <property type="match status" value="1"/>
</dbReference>
<sequence>MNTDLEETNTLLEEEISVQKEMEESLIKAKEQAEAANTAKSQFLANMSHEIRTPLNGVMGMLQILLMTELTKEQTDYIKVSKTSSDSLLRVINDILDYSKIEAGKLNIEKLKFELTEFLNEIEIMFKPSILNKGFVLNIVIEENVPRRLIGDSFRLRQVLSNLIGNSIKFTQQGRIDVKVRKLEECNNEVKLEWVVQDTGVGLSQNNLKNIFNSFTQADSSTTRQYGGTGLGLSICKGLVENMNGEIWAESKEGEGSSFYFTCVLEKFEGEDNTSVTKVFTIEDGAKEDVFKLLIVEDDEVSRIVIEKFAQKKGWQVILAENGKEAIDAYREQRFNVVLMDVQLPILDGYKATGVIRQLEIQKGTHTAIIAMTAHALKGDREKCLESGMDDYLSKPIDADTFYAIVEKWTNGKTR</sequence>
<evidence type="ECO:0000256" key="16">
    <source>
        <dbReference type="SAM" id="Coils"/>
    </source>
</evidence>
<keyword evidence="5 15" id="KW-0597">Phosphoprotein</keyword>
<accession>A0A2U3LW85</accession>
<keyword evidence="9" id="KW-0067">ATP-binding</keyword>
<dbReference type="SMART" id="SM00388">
    <property type="entry name" value="HisKA"/>
    <property type="match status" value="1"/>
</dbReference>
<feature type="modified residue" description="4-aspartylphosphate" evidence="15">
    <location>
        <position position="341"/>
    </location>
</feature>
<keyword evidence="8" id="KW-0418">Kinase</keyword>
<evidence type="ECO:0000256" key="14">
    <source>
        <dbReference type="ARBA" id="ARBA00074306"/>
    </source>
</evidence>
<dbReference type="SUPFAM" id="SSF52172">
    <property type="entry name" value="CheY-like"/>
    <property type="match status" value="1"/>
</dbReference>
<dbReference type="PANTHER" id="PTHR45339">
    <property type="entry name" value="HYBRID SIGNAL TRANSDUCTION HISTIDINE KINASE J"/>
    <property type="match status" value="1"/>
</dbReference>
<evidence type="ECO:0000256" key="6">
    <source>
        <dbReference type="ARBA" id="ARBA00022679"/>
    </source>
</evidence>
<keyword evidence="16" id="KW-0175">Coiled coil</keyword>
<evidence type="ECO:0000256" key="1">
    <source>
        <dbReference type="ARBA" id="ARBA00000085"/>
    </source>
</evidence>
<feature type="coiled-coil region" evidence="16">
    <location>
        <begin position="2"/>
        <end position="39"/>
    </location>
</feature>
<evidence type="ECO:0000256" key="12">
    <source>
        <dbReference type="ARBA" id="ARBA00064003"/>
    </source>
</evidence>
<gene>
    <name evidence="19" type="ORF">SBF1_8890001</name>
</gene>
<evidence type="ECO:0000256" key="15">
    <source>
        <dbReference type="PROSITE-ProRule" id="PRU00169"/>
    </source>
</evidence>
<evidence type="ECO:0000256" key="7">
    <source>
        <dbReference type="ARBA" id="ARBA00022741"/>
    </source>
</evidence>
<evidence type="ECO:0000259" key="17">
    <source>
        <dbReference type="PROSITE" id="PS50109"/>
    </source>
</evidence>
<evidence type="ECO:0000256" key="4">
    <source>
        <dbReference type="ARBA" id="ARBA00018672"/>
    </source>
</evidence>
<dbReference type="EMBL" id="OMOF01000877">
    <property type="protein sequence ID" value="SPF56181.1"/>
    <property type="molecule type" value="Genomic_DNA"/>
</dbReference>
<evidence type="ECO:0000256" key="3">
    <source>
        <dbReference type="ARBA" id="ARBA00012438"/>
    </source>
</evidence>
<dbReference type="InterPro" id="IPR036890">
    <property type="entry name" value="HATPase_C_sf"/>
</dbReference>
<dbReference type="SUPFAM" id="SSF47384">
    <property type="entry name" value="Homodimeric domain of signal transducing histidine kinase"/>
    <property type="match status" value="1"/>
</dbReference>
<name>A0A2U3LW85_9FIRM</name>
<comment type="function">
    <text evidence="11">May play the central regulatory role in sporulation. It may be an element of the effector pathway responsible for the activation of sporulation genes in response to nutritional stress. Spo0A may act in concert with spo0H (a sigma factor) to control the expression of some genes that are critical to the sporulation process.</text>
</comment>
<comment type="similarity">
    <text evidence="2">In the N-terminal section; belongs to the phytochrome family.</text>
</comment>
<dbReference type="InterPro" id="IPR003661">
    <property type="entry name" value="HisK_dim/P_dom"/>
</dbReference>
<evidence type="ECO:0000256" key="5">
    <source>
        <dbReference type="ARBA" id="ARBA00022553"/>
    </source>
</evidence>
<feature type="domain" description="Response regulatory" evidence="18">
    <location>
        <begin position="292"/>
        <end position="410"/>
    </location>
</feature>
<comment type="subunit">
    <text evidence="12">At low DSF concentrations, interacts with RpfF.</text>
</comment>
<dbReference type="CDD" id="cd17546">
    <property type="entry name" value="REC_hyHK_CKI1_RcsC-like"/>
    <property type="match status" value="1"/>
</dbReference>
<evidence type="ECO:0000313" key="20">
    <source>
        <dbReference type="Proteomes" id="UP000238916"/>
    </source>
</evidence>
<reference evidence="20" key="1">
    <citation type="submission" date="2018-02" db="EMBL/GenBank/DDBJ databases">
        <authorList>
            <person name="Hausmann B."/>
        </authorList>
    </citation>
    <scope>NUCLEOTIDE SEQUENCE [LARGE SCALE GENOMIC DNA]</scope>
    <source>
        <strain evidence="20">Peat soil MAG SbF1</strain>
    </source>
</reference>
<dbReference type="AlphaFoldDB" id="A0A2U3LW85"/>
<dbReference type="SMART" id="SM00448">
    <property type="entry name" value="REC"/>
    <property type="match status" value="1"/>
</dbReference>
<evidence type="ECO:0000256" key="11">
    <source>
        <dbReference type="ARBA" id="ARBA00024867"/>
    </source>
</evidence>